<evidence type="ECO:0000256" key="1">
    <source>
        <dbReference type="SAM" id="Phobius"/>
    </source>
</evidence>
<evidence type="ECO:0000313" key="2">
    <source>
        <dbReference type="EMBL" id="GAH02181.1"/>
    </source>
</evidence>
<proteinExistence type="predicted"/>
<keyword evidence="1" id="KW-0812">Transmembrane</keyword>
<feature type="transmembrane region" description="Helical" evidence="1">
    <location>
        <begin position="15"/>
        <end position="32"/>
    </location>
</feature>
<protein>
    <submittedName>
        <fullName evidence="2">Uncharacterized protein</fullName>
    </submittedName>
</protein>
<gene>
    <name evidence="2" type="ORF">S01H4_37690</name>
</gene>
<name>X1C239_9ZZZZ</name>
<keyword evidence="1" id="KW-1133">Transmembrane helix</keyword>
<comment type="caution">
    <text evidence="2">The sequence shown here is derived from an EMBL/GenBank/DDBJ whole genome shotgun (WGS) entry which is preliminary data.</text>
</comment>
<accession>X1C239</accession>
<organism evidence="2">
    <name type="scientific">marine sediment metagenome</name>
    <dbReference type="NCBI Taxonomy" id="412755"/>
    <lineage>
        <taxon>unclassified sequences</taxon>
        <taxon>metagenomes</taxon>
        <taxon>ecological metagenomes</taxon>
    </lineage>
</organism>
<dbReference type="EMBL" id="BART01020268">
    <property type="protein sequence ID" value="GAH02181.1"/>
    <property type="molecule type" value="Genomic_DNA"/>
</dbReference>
<sequence>MQIISLKYNDFSNKFMKIIVVDIGVLGTLWAQNIQNLKMYKKIGGIC</sequence>
<dbReference type="AlphaFoldDB" id="X1C239"/>
<keyword evidence="1" id="KW-0472">Membrane</keyword>
<reference evidence="2" key="1">
    <citation type="journal article" date="2014" name="Front. Microbiol.">
        <title>High frequency of phylogenetically diverse reductive dehalogenase-homologous genes in deep subseafloor sedimentary metagenomes.</title>
        <authorList>
            <person name="Kawai M."/>
            <person name="Futagami T."/>
            <person name="Toyoda A."/>
            <person name="Takaki Y."/>
            <person name="Nishi S."/>
            <person name="Hori S."/>
            <person name="Arai W."/>
            <person name="Tsubouchi T."/>
            <person name="Morono Y."/>
            <person name="Uchiyama I."/>
            <person name="Ito T."/>
            <person name="Fujiyama A."/>
            <person name="Inagaki F."/>
            <person name="Takami H."/>
        </authorList>
    </citation>
    <scope>NUCLEOTIDE SEQUENCE</scope>
    <source>
        <strain evidence="2">Expedition CK06-06</strain>
    </source>
</reference>